<dbReference type="PANTHER" id="PTHR11076:SF33">
    <property type="entry name" value="DNA POLYMERASE KAPPA"/>
    <property type="match status" value="1"/>
</dbReference>
<dbReference type="Gene3D" id="3.30.70.270">
    <property type="match status" value="1"/>
</dbReference>
<dbReference type="InterPro" id="IPR022880">
    <property type="entry name" value="DNApol_IV"/>
</dbReference>
<evidence type="ECO:0000256" key="5">
    <source>
        <dbReference type="ARBA" id="ARBA00022705"/>
    </source>
</evidence>
<dbReference type="InterPro" id="IPR001126">
    <property type="entry name" value="UmuC"/>
</dbReference>
<dbReference type="SUPFAM" id="SSF56672">
    <property type="entry name" value="DNA/RNA polymerases"/>
    <property type="match status" value="1"/>
</dbReference>
<feature type="region of interest" description="Disordered" evidence="12">
    <location>
        <begin position="509"/>
        <end position="541"/>
    </location>
</feature>
<dbReference type="GO" id="GO:0042276">
    <property type="term" value="P:error-prone translesion synthesis"/>
    <property type="evidence" value="ECO:0007669"/>
    <property type="project" value="TreeGrafter"/>
</dbReference>
<dbReference type="Proteomes" id="UP000070412">
    <property type="component" value="Unassembled WGS sequence"/>
</dbReference>
<evidence type="ECO:0000256" key="2">
    <source>
        <dbReference type="ARBA" id="ARBA00016178"/>
    </source>
</evidence>
<dbReference type="Gene3D" id="3.30.1490.100">
    <property type="entry name" value="DNA polymerase, Y-family, little finger domain"/>
    <property type="match status" value="1"/>
</dbReference>
<dbReference type="Gene3D" id="3.40.1170.60">
    <property type="match status" value="1"/>
</dbReference>
<evidence type="ECO:0000313" key="16">
    <source>
        <dbReference type="Proteomes" id="UP000070412"/>
    </source>
</evidence>
<dbReference type="GO" id="GO:0046872">
    <property type="term" value="F:metal ion binding"/>
    <property type="evidence" value="ECO:0007669"/>
    <property type="project" value="UniProtKB-KW"/>
</dbReference>
<reference evidence="16" key="1">
    <citation type="journal article" date="2020" name="PLoS Negl. Trop. Dis.">
        <title>High-quality nuclear genome for Sarcoptes scabiei-A critical resource for a neglected parasite.</title>
        <authorList>
            <person name="Korhonen P.K."/>
            <person name="Gasser R.B."/>
            <person name="Ma G."/>
            <person name="Wang T."/>
            <person name="Stroehlein A.J."/>
            <person name="Young N.D."/>
            <person name="Ang C.S."/>
            <person name="Fernando D.D."/>
            <person name="Lu H.C."/>
            <person name="Taylor S."/>
            <person name="Reynolds S.L."/>
            <person name="Mofiz E."/>
            <person name="Najaraj S.H."/>
            <person name="Gowda H."/>
            <person name="Madugundu A."/>
            <person name="Renuse S."/>
            <person name="Holt D."/>
            <person name="Pandey A."/>
            <person name="Papenfuss A.T."/>
            <person name="Fischer K."/>
        </authorList>
    </citation>
    <scope>NUCLEOTIDE SEQUENCE [LARGE SCALE GENOMIC DNA]</scope>
</reference>
<dbReference type="Gene3D" id="1.10.150.20">
    <property type="entry name" value="5' to 3' exonuclease, C-terminal subdomain"/>
    <property type="match status" value="1"/>
</dbReference>
<feature type="domain" description="UmuC" evidence="13">
    <location>
        <begin position="103"/>
        <end position="305"/>
    </location>
</feature>
<name>A0A834R6I9_SARSC</name>
<evidence type="ECO:0000256" key="10">
    <source>
        <dbReference type="ARBA" id="ARBA00023204"/>
    </source>
</evidence>
<evidence type="ECO:0000313" key="15">
    <source>
        <dbReference type="EnsemblMetazoa" id="KAF7490758.1"/>
    </source>
</evidence>
<dbReference type="GO" id="GO:0003887">
    <property type="term" value="F:DNA-directed DNA polymerase activity"/>
    <property type="evidence" value="ECO:0007669"/>
    <property type="project" value="UniProtKB-KW"/>
</dbReference>
<evidence type="ECO:0000256" key="12">
    <source>
        <dbReference type="SAM" id="MobiDB-lite"/>
    </source>
</evidence>
<evidence type="ECO:0000256" key="6">
    <source>
        <dbReference type="ARBA" id="ARBA00022723"/>
    </source>
</evidence>
<dbReference type="GO" id="GO:0006281">
    <property type="term" value="P:DNA repair"/>
    <property type="evidence" value="ECO:0007669"/>
    <property type="project" value="UniProtKB-KW"/>
</dbReference>
<dbReference type="GO" id="GO:0005634">
    <property type="term" value="C:nucleus"/>
    <property type="evidence" value="ECO:0007669"/>
    <property type="project" value="TreeGrafter"/>
</dbReference>
<keyword evidence="7" id="KW-0227">DNA damage</keyword>
<dbReference type="InterPro" id="IPR036775">
    <property type="entry name" value="DNA_pol_Y-fam_lit_finger_sf"/>
</dbReference>
<dbReference type="FunFam" id="1.10.150.810:FF:000003">
    <property type="entry name" value="DNA polymerase kappa subunit"/>
    <property type="match status" value="1"/>
</dbReference>
<keyword evidence="5" id="KW-0235">DNA replication</keyword>
<reference evidence="15" key="3">
    <citation type="submission" date="2022-06" db="UniProtKB">
        <authorList>
            <consortium name="EnsemblMetazoa"/>
        </authorList>
    </citation>
    <scope>IDENTIFICATION</scope>
</reference>
<dbReference type="SUPFAM" id="SSF100879">
    <property type="entry name" value="Lesion bypass DNA polymerase (Y-family), little finger domain"/>
    <property type="match status" value="1"/>
</dbReference>
<feature type="compositionally biased region" description="Polar residues" evidence="12">
    <location>
        <begin position="511"/>
        <end position="521"/>
    </location>
</feature>
<sequence length="541" mass="61921">MTEISRKSGDSNGEKPELLGLNVHKAGLSGFDKEKINQIIQEASKGSNFYLFQEKKQRRIEDQINKLKSKLEKFSMMEKLEASKKADELIELLEQNRVLNRIIVHFDMDMFFAAVEIKNDPSLKDKPMAVGSLSMIATSNYVARKYGVRSAMAGFIAKKLCPELILIKPDFRKYSAESEIVMNILREYDHDLRNWSLDEVAIDLTSYVLTHYALEKSLDSEILSSDMKLNDEIWQLAYEIVESIRSRVKKETKLTVSAGISCNTRLAKVCTDINKPDGQFMIKGDRDEIMEFVSKTSIRKFSGIGPVREQILSAFEIHKAQDIYTNRAALVLLFSEINYLFYFKIYLGIGSTYLGNLDDSPESNAPQKSYSREKTFTQTNNFEDLCQSLRKICTKLANDLISDDQECRTVTLKLKKSSFEIFIRARTIDRFTNDPDVLYDVGKELLRQEIDKQPMEKYRLLGMKASNLQNENLSRDNNTNNQSTLSQYFKSSNTKNFDRTGLEIGHEIVDDNSSSSKTNPTLGPMSEPNDFETIGQKNLMR</sequence>
<dbReference type="AlphaFoldDB" id="A0A834R6I9"/>
<keyword evidence="6" id="KW-0479">Metal-binding</keyword>
<accession>A0A834R6I9</accession>
<dbReference type="EnsemblMetazoa" id="SSS_1484s_mrna">
    <property type="protein sequence ID" value="KAF7490758.1"/>
    <property type="gene ID" value="SSS_1484"/>
</dbReference>
<keyword evidence="16" id="KW-1185">Reference proteome</keyword>
<reference evidence="14" key="2">
    <citation type="submission" date="2020-01" db="EMBL/GenBank/DDBJ databases">
        <authorList>
            <person name="Korhonen P.K.K."/>
            <person name="Guangxu M.G."/>
            <person name="Wang T.W."/>
            <person name="Stroehlein A.J.S."/>
            <person name="Young N.D."/>
            <person name="Ang C.-S.A."/>
            <person name="Fernando D.W.F."/>
            <person name="Lu H.L."/>
            <person name="Taylor S.T."/>
            <person name="Ehtesham M.E.M."/>
            <person name="Najaraj S.H.N."/>
            <person name="Harsha G.H.G."/>
            <person name="Madugundu A.M."/>
            <person name="Renuse S.R."/>
            <person name="Holt D.H."/>
            <person name="Pandey A.P."/>
            <person name="Papenfuss A.P."/>
            <person name="Gasser R.B.G."/>
            <person name="Fischer K.F."/>
        </authorList>
    </citation>
    <scope>NUCLEOTIDE SEQUENCE</scope>
    <source>
        <strain evidence="14">SSS_KF_BRIS2020</strain>
    </source>
</reference>
<dbReference type="InterPro" id="IPR043502">
    <property type="entry name" value="DNA/RNA_pol_sf"/>
</dbReference>
<dbReference type="GO" id="GO:0006260">
    <property type="term" value="P:DNA replication"/>
    <property type="evidence" value="ECO:0007669"/>
    <property type="project" value="UniProtKB-KW"/>
</dbReference>
<dbReference type="EC" id="2.7.7.7" evidence="1"/>
<evidence type="ECO:0000256" key="1">
    <source>
        <dbReference type="ARBA" id="ARBA00012417"/>
    </source>
</evidence>
<keyword evidence="9" id="KW-0239">DNA-directed DNA polymerase</keyword>
<evidence type="ECO:0000313" key="14">
    <source>
        <dbReference type="EMBL" id="KAF7490758.1"/>
    </source>
</evidence>
<gene>
    <name evidence="14" type="ORF">SSS_1484</name>
</gene>
<keyword evidence="3" id="KW-0808">Transferase</keyword>
<proteinExistence type="predicted"/>
<dbReference type="GO" id="GO:0003684">
    <property type="term" value="F:damaged DNA binding"/>
    <property type="evidence" value="ECO:0007669"/>
    <property type="project" value="InterPro"/>
</dbReference>
<dbReference type="InterPro" id="IPR050116">
    <property type="entry name" value="DNA_polymerase-Y"/>
</dbReference>
<evidence type="ECO:0000256" key="3">
    <source>
        <dbReference type="ARBA" id="ARBA00022679"/>
    </source>
</evidence>
<dbReference type="InterPro" id="IPR017961">
    <property type="entry name" value="DNA_pol_Y-fam_little_finger"/>
</dbReference>
<dbReference type="FunFam" id="3.40.1170.60:FF:000002">
    <property type="entry name" value="Polymerase (DNA directed) kappa"/>
    <property type="match status" value="1"/>
</dbReference>
<dbReference type="OrthoDB" id="1747274at2759"/>
<keyword evidence="10" id="KW-0234">DNA repair</keyword>
<keyword evidence="8" id="KW-0460">Magnesium</keyword>
<evidence type="ECO:0000256" key="9">
    <source>
        <dbReference type="ARBA" id="ARBA00022932"/>
    </source>
</evidence>
<protein>
    <recommendedName>
        <fullName evidence="2">DNA polymerase kappa</fullName>
        <ecNumber evidence="1">2.7.7.7</ecNumber>
    </recommendedName>
</protein>
<dbReference type="InterPro" id="IPR043128">
    <property type="entry name" value="Rev_trsase/Diguanyl_cyclase"/>
</dbReference>
<dbReference type="EMBL" id="WVUK01000062">
    <property type="protein sequence ID" value="KAF7490758.1"/>
    <property type="molecule type" value="Genomic_DNA"/>
</dbReference>
<evidence type="ECO:0000256" key="4">
    <source>
        <dbReference type="ARBA" id="ARBA00022695"/>
    </source>
</evidence>
<evidence type="ECO:0000256" key="11">
    <source>
        <dbReference type="ARBA" id="ARBA00049244"/>
    </source>
</evidence>
<dbReference type="PROSITE" id="PS50173">
    <property type="entry name" value="UMUC"/>
    <property type="match status" value="1"/>
</dbReference>
<dbReference type="Pfam" id="PF11799">
    <property type="entry name" value="IMS_C"/>
    <property type="match status" value="1"/>
</dbReference>
<evidence type="ECO:0000256" key="8">
    <source>
        <dbReference type="ARBA" id="ARBA00022842"/>
    </source>
</evidence>
<dbReference type="FunFam" id="3.30.1490.100:FF:000004">
    <property type="entry name" value="DNA polymerase IV"/>
    <property type="match status" value="1"/>
</dbReference>
<dbReference type="Pfam" id="PF00817">
    <property type="entry name" value="IMS"/>
    <property type="match status" value="1"/>
</dbReference>
<dbReference type="Gene3D" id="1.10.150.810">
    <property type="match status" value="1"/>
</dbReference>
<keyword evidence="4" id="KW-0548">Nucleotidyltransferase</keyword>
<organism evidence="14">
    <name type="scientific">Sarcoptes scabiei</name>
    <name type="common">Itch mite</name>
    <name type="synonym">Acarus scabiei</name>
    <dbReference type="NCBI Taxonomy" id="52283"/>
    <lineage>
        <taxon>Eukaryota</taxon>
        <taxon>Metazoa</taxon>
        <taxon>Ecdysozoa</taxon>
        <taxon>Arthropoda</taxon>
        <taxon>Chelicerata</taxon>
        <taxon>Arachnida</taxon>
        <taxon>Acari</taxon>
        <taxon>Acariformes</taxon>
        <taxon>Sarcoptiformes</taxon>
        <taxon>Astigmata</taxon>
        <taxon>Psoroptidia</taxon>
        <taxon>Sarcoptoidea</taxon>
        <taxon>Sarcoptidae</taxon>
        <taxon>Sarcoptinae</taxon>
        <taxon>Sarcoptes</taxon>
    </lineage>
</organism>
<evidence type="ECO:0000256" key="7">
    <source>
        <dbReference type="ARBA" id="ARBA00022763"/>
    </source>
</evidence>
<dbReference type="CDD" id="cd03586">
    <property type="entry name" value="PolY_Pol_IV_kappa"/>
    <property type="match status" value="1"/>
</dbReference>
<dbReference type="PANTHER" id="PTHR11076">
    <property type="entry name" value="DNA REPAIR POLYMERASE UMUC / TRANSFERASE FAMILY MEMBER"/>
    <property type="match status" value="1"/>
</dbReference>
<evidence type="ECO:0000259" key="13">
    <source>
        <dbReference type="PROSITE" id="PS50173"/>
    </source>
</evidence>
<comment type="catalytic activity">
    <reaction evidence="11">
        <text>DNA(n) + a 2'-deoxyribonucleoside 5'-triphosphate = DNA(n+1) + diphosphate</text>
        <dbReference type="Rhea" id="RHEA:22508"/>
        <dbReference type="Rhea" id="RHEA-COMP:17339"/>
        <dbReference type="Rhea" id="RHEA-COMP:17340"/>
        <dbReference type="ChEBI" id="CHEBI:33019"/>
        <dbReference type="ChEBI" id="CHEBI:61560"/>
        <dbReference type="ChEBI" id="CHEBI:173112"/>
        <dbReference type="EC" id="2.7.7.7"/>
    </reaction>
</comment>